<accession>A0ABR3JKB4</accession>
<dbReference type="PANTHER" id="PTHR46567">
    <property type="entry name" value="MEDIATOR OF RNA POLYMERASE II TRANSCRIPTION SUBUNIT 12"/>
    <property type="match status" value="1"/>
</dbReference>
<feature type="region of interest" description="Disordered" evidence="8">
    <location>
        <begin position="1482"/>
        <end position="1613"/>
    </location>
</feature>
<evidence type="ECO:0000313" key="11">
    <source>
        <dbReference type="Proteomes" id="UP001556367"/>
    </source>
</evidence>
<name>A0ABR3JKB4_9AGAR</name>
<dbReference type="PANTHER" id="PTHR46567:SF1">
    <property type="entry name" value="MEDIATOR OF RNA POLYMERASE II TRANSCRIPTION SUBUNIT 12"/>
    <property type="match status" value="1"/>
</dbReference>
<feature type="region of interest" description="Disordered" evidence="8">
    <location>
        <begin position="1"/>
        <end position="43"/>
    </location>
</feature>
<dbReference type="InterPro" id="IPR019035">
    <property type="entry name" value="Mediator_Med12"/>
</dbReference>
<evidence type="ECO:0000256" key="1">
    <source>
        <dbReference type="ARBA" id="ARBA00004123"/>
    </source>
</evidence>
<feature type="compositionally biased region" description="Low complexity" evidence="8">
    <location>
        <begin position="1499"/>
        <end position="1531"/>
    </location>
</feature>
<keyword evidence="6" id="KW-0539">Nucleus</keyword>
<evidence type="ECO:0000256" key="8">
    <source>
        <dbReference type="SAM" id="MobiDB-lite"/>
    </source>
</evidence>
<comment type="subcellular location">
    <subcellularLocation>
        <location evidence="1">Nucleus</location>
    </subcellularLocation>
</comment>
<evidence type="ECO:0000313" key="10">
    <source>
        <dbReference type="EMBL" id="KAL0956176.1"/>
    </source>
</evidence>
<feature type="domain" description="Mediator complex subunit Med12" evidence="9">
    <location>
        <begin position="105"/>
        <end position="168"/>
    </location>
</feature>
<keyword evidence="11" id="KW-1185">Reference proteome</keyword>
<evidence type="ECO:0000256" key="5">
    <source>
        <dbReference type="ARBA" id="ARBA00023163"/>
    </source>
</evidence>
<dbReference type="Pfam" id="PF09497">
    <property type="entry name" value="Med12"/>
    <property type="match status" value="1"/>
</dbReference>
<dbReference type="EMBL" id="JASNQZ010000006">
    <property type="protein sequence ID" value="KAL0956176.1"/>
    <property type="molecule type" value="Genomic_DNA"/>
</dbReference>
<evidence type="ECO:0000256" key="7">
    <source>
        <dbReference type="ARBA" id="ARBA00032010"/>
    </source>
</evidence>
<evidence type="ECO:0000256" key="2">
    <source>
        <dbReference type="ARBA" id="ARBA00010289"/>
    </source>
</evidence>
<keyword evidence="4" id="KW-0805">Transcription regulation</keyword>
<comment type="similarity">
    <text evidence="2">Belongs to the Mediator complex subunit 12 family.</text>
</comment>
<sequence>MTERDSASPLQVYESHPPEWLPKTHKTGELGYPGFHPPRPGQDEDLLTESNIKNGFTFAAPVAAETFSAQAVVDLSEDVLGKLEDLMNEVFTRRADRVPAIPPASFRIPSRVTLNDARRTAWFTDLANPDVPLYKLGKSVPHGAKGHDLLDLLQSNNVDIPRAVFLLRVFGANETAGLRNRPSYNPMQYSIDWANIVTSYLKKQLSDIALPSAPRPGMNIKQMFKGVLSESDTRERWVSRFSYCLQLLRPFYTEGLVDHRTFLTWLVQQMSTCNLAQAGFVTRLTEEYLDGMVLIRALAHPLAEACLCKLSEIRSSSTPPVLSNTEASLKSILQRVCLTTPDVYISPRMWLTYQSLLQDVFADNPLEHFSDQHVERSAQGLHQLLFHNFSDIKRRNEAMLFCKLPPRALARLGSAATDVQLLNSISSSITDLSTFQFFNLEAPPDPDFAEKLDLLLTWSVTPLQFGEHRPLAAVTLIKYWRDRCLERAARRRCTPPDEFLQDQLFEWLDRSDVAADPANARAVALIFGKLVKHQLFSYAVYMQRLIARGENGMLMSDETPSRHRNFLRLIPIYNSTSSLTGQRKVILYGARARETPEDANERAIRKEIRALLPELFVSGSQPPPSDISELLQCCPTLMSASRFEQVRTLKQWLLPILKTAITSAAADSGAHPHMLKSYCLAVELMTHAQCFSSILDLTLIALEQPPTLEFLNAVMDTLQRFRLLWICMDSMPRITTALYAAHLGWKARGTQSRNLLTLLCNFDGGRHLDPISREHVEADICSLTLTLQPETGPPEPMPDVLPEILMMAGDPAPDAPSVLANSLWFKYRSAPNWAWKVWDNAIASLRQVPSMTSEAHERQLCALRYGDFLLHVDQHLPNGLDDQVLSWFLGPGRNEVAALSNDAWTAVRTVLLFLSINGALRTTTILEGLIYPVWHLAAYSSADDQAQSLSSFLASGFDLFELLLLREVAGADQGPPSDILEIQAIRTRRQDVCREPDFSRLVSHIPVLVCLENNPHVPAELKSRCTALRLELCEARHFRKGVYRNLDAVRDSFEQFVVPGHVGRDLGEQIVLALRKVLCEDCDHNDSSLWPDISKLLSPWKLAATAIELKFILRQVGRTTFQSQTRQAANVLLDKLTNMLFRHSMTSEEAYFVAEMAKGVDADVAAKFINNGLNCLVDILKNSGISREDRTHRVGELLRVLAYIAEPFRGDNALPQADANIQDNLIDALRLSFSALKSSLRVTEEEDHDSLAALTEWAVLLARLLQFVLGFQGSQLGKIKAHGAEIGTTLFKIALFYGSRQALEVVAYSLIVDTLFYLLDEIPLDTKSLTFDPLKSYPDLPASELPQEMPQEYRTQLLSLLPHFPPNHSVAHLATAHRDASGALVLDGPVLNRPWEWIENLGEPPGTDTDDSSRLGFGHIVKNTGSLPLELFGARMTGDAILHVDDPRLEAVLRTFEDGLAVDDVRARDWRETRVELDGEAVEGSVGARAKADGEHDAAGSSSARSVGRSTPRMSSPASSALSRLSAQAGSIRQSPGQVGVHRLSTPTGSDVMSVDSVKTTSSGKRLPSKRKASAVSDDEIEIIEGPIPGRAPPKPKRGKTAGKTAGKSKSKR</sequence>
<gene>
    <name evidence="10" type="ORF">HGRIS_002336</name>
</gene>
<proteinExistence type="inferred from homology"/>
<comment type="caution">
    <text evidence="10">The sequence shown here is derived from an EMBL/GenBank/DDBJ whole genome shotgun (WGS) entry which is preliminary data.</text>
</comment>
<feature type="compositionally biased region" description="Polar residues" evidence="8">
    <location>
        <begin position="1545"/>
        <end position="1564"/>
    </location>
</feature>
<dbReference type="SMART" id="SM01281">
    <property type="entry name" value="Med12"/>
    <property type="match status" value="1"/>
</dbReference>
<evidence type="ECO:0000256" key="6">
    <source>
        <dbReference type="ARBA" id="ARBA00023242"/>
    </source>
</evidence>
<organism evidence="10 11">
    <name type="scientific">Hohenbuehelia grisea</name>
    <dbReference type="NCBI Taxonomy" id="104357"/>
    <lineage>
        <taxon>Eukaryota</taxon>
        <taxon>Fungi</taxon>
        <taxon>Dikarya</taxon>
        <taxon>Basidiomycota</taxon>
        <taxon>Agaricomycotina</taxon>
        <taxon>Agaricomycetes</taxon>
        <taxon>Agaricomycetidae</taxon>
        <taxon>Agaricales</taxon>
        <taxon>Pleurotineae</taxon>
        <taxon>Pleurotaceae</taxon>
        <taxon>Hohenbuehelia</taxon>
    </lineage>
</organism>
<evidence type="ECO:0000256" key="3">
    <source>
        <dbReference type="ARBA" id="ARBA00019622"/>
    </source>
</evidence>
<evidence type="ECO:0000256" key="4">
    <source>
        <dbReference type="ARBA" id="ARBA00023015"/>
    </source>
</evidence>
<protein>
    <recommendedName>
        <fullName evidence="3">Mediator of RNA polymerase II transcription subunit 12</fullName>
    </recommendedName>
    <alternativeName>
        <fullName evidence="7">Mediator complex subunit 12</fullName>
    </alternativeName>
</protein>
<keyword evidence="5" id="KW-0804">Transcription</keyword>
<evidence type="ECO:0000259" key="9">
    <source>
        <dbReference type="SMART" id="SM01281"/>
    </source>
</evidence>
<reference evidence="11" key="1">
    <citation type="submission" date="2024-06" db="EMBL/GenBank/DDBJ databases">
        <title>Multi-omics analyses provide insights into the biosynthesis of the anticancer antibiotic pleurotin in Hohenbuehelia grisea.</title>
        <authorList>
            <person name="Weaver J.A."/>
            <person name="Alberti F."/>
        </authorList>
    </citation>
    <scope>NUCLEOTIDE SEQUENCE [LARGE SCALE GENOMIC DNA]</scope>
    <source>
        <strain evidence="11">T-177</strain>
    </source>
</reference>
<feature type="compositionally biased region" description="Basic residues" evidence="8">
    <location>
        <begin position="1594"/>
        <end position="1613"/>
    </location>
</feature>
<dbReference type="Proteomes" id="UP001556367">
    <property type="component" value="Unassembled WGS sequence"/>
</dbReference>